<protein>
    <submittedName>
        <fullName evidence="1">Uncharacterized protein</fullName>
    </submittedName>
</protein>
<dbReference type="EMBL" id="BPLR01015048">
    <property type="protein sequence ID" value="GIY73218.1"/>
    <property type="molecule type" value="Genomic_DNA"/>
</dbReference>
<dbReference type="AlphaFoldDB" id="A0AAV4VUR2"/>
<reference evidence="1 2" key="1">
    <citation type="submission" date="2021-06" db="EMBL/GenBank/DDBJ databases">
        <title>Caerostris extrusa draft genome.</title>
        <authorList>
            <person name="Kono N."/>
            <person name="Arakawa K."/>
        </authorList>
    </citation>
    <scope>NUCLEOTIDE SEQUENCE [LARGE SCALE GENOMIC DNA]</scope>
</reference>
<name>A0AAV4VUR2_CAEEX</name>
<accession>A0AAV4VUR2</accession>
<keyword evidence="2" id="KW-1185">Reference proteome</keyword>
<evidence type="ECO:0000313" key="1">
    <source>
        <dbReference type="EMBL" id="GIY73218.1"/>
    </source>
</evidence>
<dbReference type="Proteomes" id="UP001054945">
    <property type="component" value="Unassembled WGS sequence"/>
</dbReference>
<comment type="caution">
    <text evidence="1">The sequence shown here is derived from an EMBL/GenBank/DDBJ whole genome shotgun (WGS) entry which is preliminary data.</text>
</comment>
<gene>
    <name evidence="1" type="ORF">CEXT_612201</name>
</gene>
<evidence type="ECO:0000313" key="2">
    <source>
        <dbReference type="Proteomes" id="UP001054945"/>
    </source>
</evidence>
<organism evidence="1 2">
    <name type="scientific">Caerostris extrusa</name>
    <name type="common">Bark spider</name>
    <name type="synonym">Caerostris bankana</name>
    <dbReference type="NCBI Taxonomy" id="172846"/>
    <lineage>
        <taxon>Eukaryota</taxon>
        <taxon>Metazoa</taxon>
        <taxon>Ecdysozoa</taxon>
        <taxon>Arthropoda</taxon>
        <taxon>Chelicerata</taxon>
        <taxon>Arachnida</taxon>
        <taxon>Araneae</taxon>
        <taxon>Araneomorphae</taxon>
        <taxon>Entelegynae</taxon>
        <taxon>Araneoidea</taxon>
        <taxon>Araneidae</taxon>
        <taxon>Caerostris</taxon>
    </lineage>
</organism>
<proteinExistence type="predicted"/>
<sequence>MGTDLQEGNIAPYRHHNLEYSIFQDVSGINNSILKRNYLSTDLLYQIWHRHDDFRLSSEPSSCRSEMYVVMHQIIQTFCSYNDSDFLQFPYTKDVQVDKGFSPIKS</sequence>